<evidence type="ECO:0000313" key="6">
    <source>
        <dbReference type="EMBL" id="MBO8450303.1"/>
    </source>
</evidence>
<feature type="region of interest" description="Disordered" evidence="4">
    <location>
        <begin position="234"/>
        <end position="265"/>
    </location>
</feature>
<feature type="chain" id="PRO_5039040576" description="Flagellar filament outer layer protein FlaA" evidence="5">
    <location>
        <begin position="25"/>
        <end position="265"/>
    </location>
</feature>
<feature type="compositionally biased region" description="Low complexity" evidence="4">
    <location>
        <begin position="243"/>
        <end position="257"/>
    </location>
</feature>
<evidence type="ECO:0000256" key="3">
    <source>
        <dbReference type="ARBA" id="ARBA00023143"/>
    </source>
</evidence>
<evidence type="ECO:0000256" key="4">
    <source>
        <dbReference type="SAM" id="MobiDB-lite"/>
    </source>
</evidence>
<dbReference type="GO" id="GO:0071973">
    <property type="term" value="P:bacterial-type flagellum-dependent cell motility"/>
    <property type="evidence" value="ECO:0007669"/>
    <property type="project" value="InterPro"/>
</dbReference>
<protein>
    <recommendedName>
        <fullName evidence="8">Flagellar filament outer layer protein FlaA</fullName>
    </recommendedName>
</protein>
<dbReference type="Pfam" id="PF04620">
    <property type="entry name" value="FlaA"/>
    <property type="match status" value="1"/>
</dbReference>
<sequence>MRQKAFACAGFALLLGILAFPVLAQSRSINYETYIVDSFDGSEDTDWSWTAAGSKFITDGYPVVKYFDGMPNAMRVMQTDEDGNYQVLGIQFKFNRQGDNWVDIIPMAAAEGGDGESPYEIPFRGVVSRIDMWVWGAGYYYQLEVLLRDCYGRVHALPMGTLNYEGWRNLSVNVPTNLPQTSRYLGDEHNMRFVAFRIRTSPTERVDDFYVFFDQLKVLTDTYSPSYDGFEFAGADFSDDSGSDSGSGENAETQPAPAEEEEAGI</sequence>
<reference evidence="6" key="1">
    <citation type="submission" date="2020-10" db="EMBL/GenBank/DDBJ databases">
        <authorList>
            <person name="Gilroy R."/>
        </authorList>
    </citation>
    <scope>NUCLEOTIDE SEQUENCE</scope>
    <source>
        <strain evidence="6">B3-4054</strain>
    </source>
</reference>
<evidence type="ECO:0000256" key="2">
    <source>
        <dbReference type="ARBA" id="ARBA00022764"/>
    </source>
</evidence>
<keyword evidence="5" id="KW-0732">Signal</keyword>
<comment type="subcellular location">
    <subcellularLocation>
        <location evidence="1">Periplasmic flagellum</location>
    </subcellularLocation>
</comment>
<gene>
    <name evidence="6" type="ORF">IAA96_04270</name>
</gene>
<keyword evidence="3" id="KW-0975">Bacterial flagellum</keyword>
<dbReference type="InterPro" id="IPR006714">
    <property type="entry name" value="FlaA"/>
</dbReference>
<feature type="signal peptide" evidence="5">
    <location>
        <begin position="1"/>
        <end position="24"/>
    </location>
</feature>
<dbReference type="GO" id="GO:0030288">
    <property type="term" value="C:outer membrane-bounded periplasmic space"/>
    <property type="evidence" value="ECO:0007669"/>
    <property type="project" value="InterPro"/>
</dbReference>
<proteinExistence type="predicted"/>
<comment type="caution">
    <text evidence="6">The sequence shown here is derived from an EMBL/GenBank/DDBJ whole genome shotgun (WGS) entry which is preliminary data.</text>
</comment>
<dbReference type="AlphaFoldDB" id="A0A9D9HH76"/>
<dbReference type="GO" id="GO:0055040">
    <property type="term" value="C:periplasmic flagellum"/>
    <property type="evidence" value="ECO:0007669"/>
    <property type="project" value="UniProtKB-SubCell"/>
</dbReference>
<accession>A0A9D9HH76</accession>
<evidence type="ECO:0000313" key="7">
    <source>
        <dbReference type="Proteomes" id="UP000823616"/>
    </source>
</evidence>
<dbReference type="Proteomes" id="UP000823616">
    <property type="component" value="Unassembled WGS sequence"/>
</dbReference>
<evidence type="ECO:0000256" key="1">
    <source>
        <dbReference type="ARBA" id="ARBA00004631"/>
    </source>
</evidence>
<evidence type="ECO:0008006" key="8">
    <source>
        <dbReference type="Google" id="ProtNLM"/>
    </source>
</evidence>
<evidence type="ECO:0000256" key="5">
    <source>
        <dbReference type="SAM" id="SignalP"/>
    </source>
</evidence>
<keyword evidence="2" id="KW-0574">Periplasm</keyword>
<name>A0A9D9HH76_9SPIR</name>
<dbReference type="EMBL" id="JADIMS010000069">
    <property type="protein sequence ID" value="MBO8450303.1"/>
    <property type="molecule type" value="Genomic_DNA"/>
</dbReference>
<organism evidence="6 7">
    <name type="scientific">Candidatus Avitreponema avistercoris</name>
    <dbReference type="NCBI Taxonomy" id="2840705"/>
    <lineage>
        <taxon>Bacteria</taxon>
        <taxon>Pseudomonadati</taxon>
        <taxon>Spirochaetota</taxon>
        <taxon>Spirochaetia</taxon>
        <taxon>Spirochaetales</taxon>
        <taxon>Candidatus Avitreponema</taxon>
    </lineage>
</organism>
<reference evidence="6" key="2">
    <citation type="journal article" date="2021" name="PeerJ">
        <title>Extensive microbial diversity within the chicken gut microbiome revealed by metagenomics and culture.</title>
        <authorList>
            <person name="Gilroy R."/>
            <person name="Ravi A."/>
            <person name="Getino M."/>
            <person name="Pursley I."/>
            <person name="Horton D.L."/>
            <person name="Alikhan N.F."/>
            <person name="Baker D."/>
            <person name="Gharbi K."/>
            <person name="Hall N."/>
            <person name="Watson M."/>
            <person name="Adriaenssens E.M."/>
            <person name="Foster-Nyarko E."/>
            <person name="Jarju S."/>
            <person name="Secka A."/>
            <person name="Antonio M."/>
            <person name="Oren A."/>
            <person name="Chaudhuri R.R."/>
            <person name="La Ragione R."/>
            <person name="Hildebrand F."/>
            <person name="Pallen M.J."/>
        </authorList>
    </citation>
    <scope>NUCLEOTIDE SEQUENCE</scope>
    <source>
        <strain evidence="6">B3-4054</strain>
    </source>
</reference>